<dbReference type="SMART" id="SM00633">
    <property type="entry name" value="Glyco_10"/>
    <property type="match status" value="1"/>
</dbReference>
<dbReference type="PROSITE" id="PS51760">
    <property type="entry name" value="GH10_2"/>
    <property type="match status" value="1"/>
</dbReference>
<dbReference type="PRINTS" id="PR00134">
    <property type="entry name" value="GLHYDRLASE10"/>
</dbReference>
<dbReference type="SMART" id="SM00236">
    <property type="entry name" value="fCBD"/>
    <property type="match status" value="1"/>
</dbReference>
<evidence type="ECO:0000256" key="8">
    <source>
        <dbReference type="ARBA" id="ARBA00022801"/>
    </source>
</evidence>
<dbReference type="InterPro" id="IPR035971">
    <property type="entry name" value="CBD_sf"/>
</dbReference>
<name>A0A164T929_9AGAM</name>
<dbReference type="SUPFAM" id="SSF51445">
    <property type="entry name" value="(Trans)glycosidases"/>
    <property type="match status" value="1"/>
</dbReference>
<evidence type="ECO:0000259" key="16">
    <source>
        <dbReference type="PROSITE" id="PS51164"/>
    </source>
</evidence>
<keyword evidence="19" id="KW-1185">Reference proteome</keyword>
<keyword evidence="5" id="KW-0964">Secreted</keyword>
<evidence type="ECO:0000256" key="6">
    <source>
        <dbReference type="ARBA" id="ARBA00022651"/>
    </source>
</evidence>
<evidence type="ECO:0000256" key="13">
    <source>
        <dbReference type="RuleBase" id="RU361174"/>
    </source>
</evidence>
<evidence type="ECO:0000256" key="2">
    <source>
        <dbReference type="ARBA" id="ARBA00004613"/>
    </source>
</evidence>
<keyword evidence="6 18" id="KW-0858">Xylan degradation</keyword>
<dbReference type="GO" id="GO:0005576">
    <property type="term" value="C:extracellular region"/>
    <property type="evidence" value="ECO:0007669"/>
    <property type="project" value="UniProtKB-SubCell"/>
</dbReference>
<dbReference type="AlphaFoldDB" id="A0A164T929"/>
<comment type="subcellular location">
    <subcellularLocation>
        <location evidence="2">Secreted</location>
    </subcellularLocation>
</comment>
<comment type="pathway">
    <text evidence="3">Glycan degradation; xylan degradation.</text>
</comment>
<dbReference type="InterPro" id="IPR001000">
    <property type="entry name" value="GH10_dom"/>
</dbReference>
<gene>
    <name evidence="18" type="ORF">SISNIDRAFT_550613</name>
</gene>
<feature type="domain" description="CBM1" evidence="16">
    <location>
        <begin position="18"/>
        <end position="56"/>
    </location>
</feature>
<dbReference type="Proteomes" id="UP000076722">
    <property type="component" value="Unassembled WGS sequence"/>
</dbReference>
<dbReference type="STRING" id="1314777.A0A164T929"/>
<evidence type="ECO:0000256" key="11">
    <source>
        <dbReference type="ARBA" id="ARBA00023326"/>
    </source>
</evidence>
<organism evidence="18 19">
    <name type="scientific">Sistotremastrum niveocremeum HHB9708</name>
    <dbReference type="NCBI Taxonomy" id="1314777"/>
    <lineage>
        <taxon>Eukaryota</taxon>
        <taxon>Fungi</taxon>
        <taxon>Dikarya</taxon>
        <taxon>Basidiomycota</taxon>
        <taxon>Agaricomycotina</taxon>
        <taxon>Agaricomycetes</taxon>
        <taxon>Sistotremastrales</taxon>
        <taxon>Sistotremastraceae</taxon>
        <taxon>Sertulicium</taxon>
        <taxon>Sertulicium niveocremeum</taxon>
    </lineage>
</organism>
<keyword evidence="8 13" id="KW-0378">Hydrolase</keyword>
<dbReference type="SUPFAM" id="SSF57180">
    <property type="entry name" value="Cellulose-binding domain"/>
    <property type="match status" value="1"/>
</dbReference>
<dbReference type="InterPro" id="IPR000254">
    <property type="entry name" value="CBD"/>
</dbReference>
<evidence type="ECO:0000256" key="3">
    <source>
        <dbReference type="ARBA" id="ARBA00004851"/>
    </source>
</evidence>
<dbReference type="GO" id="GO:0030248">
    <property type="term" value="F:cellulose binding"/>
    <property type="evidence" value="ECO:0007669"/>
    <property type="project" value="InterPro"/>
</dbReference>
<dbReference type="Pfam" id="PF00734">
    <property type="entry name" value="CBM_1"/>
    <property type="match status" value="1"/>
</dbReference>
<comment type="catalytic activity">
    <reaction evidence="1 13">
        <text>Endohydrolysis of (1-&gt;4)-beta-D-xylosidic linkages in xylans.</text>
        <dbReference type="EC" id="3.2.1.8"/>
    </reaction>
</comment>
<keyword evidence="9 13" id="KW-0119">Carbohydrate metabolism</keyword>
<feature type="chain" id="PRO_5007853354" description="Beta-xylanase" evidence="15">
    <location>
        <begin position="17"/>
        <end position="422"/>
    </location>
</feature>
<dbReference type="Gene3D" id="3.20.20.80">
    <property type="entry name" value="Glycosidases"/>
    <property type="match status" value="1"/>
</dbReference>
<evidence type="ECO:0000256" key="5">
    <source>
        <dbReference type="ARBA" id="ARBA00022525"/>
    </source>
</evidence>
<dbReference type="InterPro" id="IPR031158">
    <property type="entry name" value="GH10_AS"/>
</dbReference>
<dbReference type="InterPro" id="IPR044846">
    <property type="entry name" value="GH10"/>
</dbReference>
<evidence type="ECO:0000313" key="18">
    <source>
        <dbReference type="EMBL" id="KZS92173.1"/>
    </source>
</evidence>
<evidence type="ECO:0000256" key="4">
    <source>
        <dbReference type="ARBA" id="ARBA00007495"/>
    </source>
</evidence>
<keyword evidence="10 13" id="KW-0326">Glycosidase</keyword>
<evidence type="ECO:0000256" key="10">
    <source>
        <dbReference type="ARBA" id="ARBA00023295"/>
    </source>
</evidence>
<feature type="active site" description="Nucleophile" evidence="12">
    <location>
        <position position="343"/>
    </location>
</feature>
<dbReference type="PANTHER" id="PTHR31490">
    <property type="entry name" value="GLYCOSYL HYDROLASE"/>
    <property type="match status" value="1"/>
</dbReference>
<feature type="compositionally biased region" description="Low complexity" evidence="14">
    <location>
        <begin position="62"/>
        <end position="102"/>
    </location>
</feature>
<dbReference type="PANTHER" id="PTHR31490:SF35">
    <property type="entry name" value="ENDO-1,4-BETA-XYLANASE"/>
    <property type="match status" value="1"/>
</dbReference>
<proteinExistence type="inferred from homology"/>
<feature type="region of interest" description="Disordered" evidence="14">
    <location>
        <begin position="62"/>
        <end position="107"/>
    </location>
</feature>
<dbReference type="GO" id="GO:0045493">
    <property type="term" value="P:xylan catabolic process"/>
    <property type="evidence" value="ECO:0007669"/>
    <property type="project" value="UniProtKB-KW"/>
</dbReference>
<dbReference type="PROSITE" id="PS51164">
    <property type="entry name" value="CBM1_2"/>
    <property type="match status" value="1"/>
</dbReference>
<dbReference type="PROSITE" id="PS00591">
    <property type="entry name" value="GH10_1"/>
    <property type="match status" value="1"/>
</dbReference>
<dbReference type="EC" id="3.2.1.8" evidence="13"/>
<dbReference type="EMBL" id="KV419411">
    <property type="protein sequence ID" value="KZS92173.1"/>
    <property type="molecule type" value="Genomic_DNA"/>
</dbReference>
<evidence type="ECO:0000256" key="1">
    <source>
        <dbReference type="ARBA" id="ARBA00000681"/>
    </source>
</evidence>
<dbReference type="PROSITE" id="PS00562">
    <property type="entry name" value="CBM1_1"/>
    <property type="match status" value="1"/>
</dbReference>
<feature type="signal peptide" evidence="15">
    <location>
        <begin position="1"/>
        <end position="16"/>
    </location>
</feature>
<keyword evidence="11 13" id="KW-0624">Polysaccharide degradation</keyword>
<feature type="domain" description="GH10" evidence="17">
    <location>
        <begin position="124"/>
        <end position="421"/>
    </location>
</feature>
<comment type="similarity">
    <text evidence="4 13">Belongs to the glycosyl hydrolase 10 (cellulase F) family.</text>
</comment>
<dbReference type="Pfam" id="PF00331">
    <property type="entry name" value="Glyco_hydro_10"/>
    <property type="match status" value="1"/>
</dbReference>
<dbReference type="InterPro" id="IPR017853">
    <property type="entry name" value="GH"/>
</dbReference>
<keyword evidence="7 15" id="KW-0732">Signal</keyword>
<evidence type="ECO:0000256" key="9">
    <source>
        <dbReference type="ARBA" id="ARBA00023277"/>
    </source>
</evidence>
<evidence type="ECO:0000256" key="15">
    <source>
        <dbReference type="SAM" id="SignalP"/>
    </source>
</evidence>
<evidence type="ECO:0000256" key="7">
    <source>
        <dbReference type="ARBA" id="ARBA00022729"/>
    </source>
</evidence>
<evidence type="ECO:0000259" key="17">
    <source>
        <dbReference type="PROSITE" id="PS51760"/>
    </source>
</evidence>
<evidence type="ECO:0000256" key="14">
    <source>
        <dbReference type="SAM" id="MobiDB-lite"/>
    </source>
</evidence>
<accession>A0A164T929</accession>
<dbReference type="OrthoDB" id="3055998at2759"/>
<dbReference type="GO" id="GO:0031176">
    <property type="term" value="F:endo-1,4-beta-xylanase activity"/>
    <property type="evidence" value="ECO:0007669"/>
    <property type="project" value="UniProtKB-EC"/>
</dbReference>
<reference evidence="18 19" key="1">
    <citation type="journal article" date="2016" name="Mol. Biol. Evol.">
        <title>Comparative Genomics of Early-Diverging Mushroom-Forming Fungi Provides Insights into the Origins of Lignocellulose Decay Capabilities.</title>
        <authorList>
            <person name="Nagy L.G."/>
            <person name="Riley R."/>
            <person name="Tritt A."/>
            <person name="Adam C."/>
            <person name="Daum C."/>
            <person name="Floudas D."/>
            <person name="Sun H."/>
            <person name="Yadav J.S."/>
            <person name="Pangilinan J."/>
            <person name="Larsson K.H."/>
            <person name="Matsuura K."/>
            <person name="Barry K."/>
            <person name="Labutti K."/>
            <person name="Kuo R."/>
            <person name="Ohm R.A."/>
            <person name="Bhattacharya S.S."/>
            <person name="Shirouzu T."/>
            <person name="Yoshinaga Y."/>
            <person name="Martin F.M."/>
            <person name="Grigoriev I.V."/>
            <person name="Hibbett D.S."/>
        </authorList>
    </citation>
    <scope>NUCLEOTIDE SEQUENCE [LARGE SCALE GENOMIC DNA]</scope>
    <source>
        <strain evidence="18 19">HHB9708</strain>
    </source>
</reference>
<sequence>MISLGLVALAASLVAAQSTAPQWGQCGGIGWKGPTTCPSGWTCVPQANNPYYSQCLQGSASSSTTSTTSKSTTTTSSSTSTTTSTTTTKSTTTTTSTTSSSSPPSGTGLNVLAKAAGKLYFGSATDNPEFTDAPYLAILGSSEFGQITPGNSMKWDATEPSQNTFSYTGGDAVLSLATSHNQIVRAHNLCWYSQLPNWVSSGSWTAASLTAVLQNHIANVAGHYKGKVYAWDVVNEPFSDSGGMRSMVFQTVIGNNYLNIAFAAARAADPNAKLYLNDYNLEYTGAKFNTAVSTITSLVQQGVPIDAVGFEGHMIVGSVPSASALATQMNTFTALGLDVAFTEIDIRMTLPSTPALLAQQETDYQNMVAACMQVKRCVGVTIWDYTDKYSWVPQTFSGQGAACPWDSNLVKKPAYSGIVAAL</sequence>
<evidence type="ECO:0000256" key="12">
    <source>
        <dbReference type="PROSITE-ProRule" id="PRU10061"/>
    </source>
</evidence>
<evidence type="ECO:0000313" key="19">
    <source>
        <dbReference type="Proteomes" id="UP000076722"/>
    </source>
</evidence>
<protein>
    <recommendedName>
        <fullName evidence="13">Beta-xylanase</fullName>
        <ecNumber evidence="13">3.2.1.8</ecNumber>
    </recommendedName>
</protein>